<proteinExistence type="predicted"/>
<dbReference type="PROSITE" id="PS50011">
    <property type="entry name" value="PROTEIN_KINASE_DOM"/>
    <property type="match status" value="1"/>
</dbReference>
<dbReference type="PANTHER" id="PTHR23257">
    <property type="entry name" value="SERINE-THREONINE PROTEIN KINASE"/>
    <property type="match status" value="1"/>
</dbReference>
<dbReference type="AlphaFoldDB" id="A0A1J4J7U1"/>
<protein>
    <recommendedName>
        <fullName evidence="1">Protein kinase domain-containing protein</fullName>
    </recommendedName>
</protein>
<dbReference type="GO" id="GO:0005737">
    <property type="term" value="C:cytoplasm"/>
    <property type="evidence" value="ECO:0007669"/>
    <property type="project" value="TreeGrafter"/>
</dbReference>
<dbReference type="PANTHER" id="PTHR23257:SF958">
    <property type="entry name" value="SERINE_THREONINE-PROTEIN KINASE WNK4"/>
    <property type="match status" value="1"/>
</dbReference>
<dbReference type="RefSeq" id="XP_068346868.1">
    <property type="nucleotide sequence ID" value="XM_068512940.1"/>
</dbReference>
<dbReference type="VEuPathDB" id="TrichDB:TRFO_39982"/>
<name>A0A1J4J7U1_9EUKA</name>
<dbReference type="InterPro" id="IPR050167">
    <property type="entry name" value="Ser_Thr_protein_kinase"/>
</dbReference>
<dbReference type="GO" id="GO:0007165">
    <property type="term" value="P:signal transduction"/>
    <property type="evidence" value="ECO:0007669"/>
    <property type="project" value="TreeGrafter"/>
</dbReference>
<gene>
    <name evidence="2" type="ORF">TRFO_39982</name>
</gene>
<sequence length="365" mass="42815">MEKLLAKKTELNTLFPTVIIQSLNNFECILFKKFRNLRELKTQKKMSFENLLLDINDYEVIKRKRNSFSSDVFEIEHKETKQKFHAASFDCNFSLPTQNYCQKLLLREISLLSHMSHPAIIRFKGFSFRNFQNTLEPVLVYQAMKNGTLDEVLQKVANKQPPKGWTPTKKYIVILGIAFGMKYLHSRHYIHCDLSPINILLDSNFYPRVCNFTRVIEFNQFKMIDNFYDPDREYGKEFAWYKSPEILQTCGITEKTDVYSFAMIVYQLLTGIHPKDFYGNNCCLFKAVTAAVNGKRPNLDVLKSKAQIYFLEMCWNHTPNLRLSFDDIVNQLTKFCGNQLSGENEFINEEVDFEEINEYISRAGF</sequence>
<keyword evidence="3" id="KW-1185">Reference proteome</keyword>
<organism evidence="2 3">
    <name type="scientific">Tritrichomonas foetus</name>
    <dbReference type="NCBI Taxonomy" id="1144522"/>
    <lineage>
        <taxon>Eukaryota</taxon>
        <taxon>Metamonada</taxon>
        <taxon>Parabasalia</taxon>
        <taxon>Tritrichomonadida</taxon>
        <taxon>Tritrichomonadidae</taxon>
        <taxon>Tritrichomonas</taxon>
    </lineage>
</organism>
<dbReference type="Pfam" id="PF07714">
    <property type="entry name" value="PK_Tyr_Ser-Thr"/>
    <property type="match status" value="1"/>
</dbReference>
<dbReference type="GO" id="GO:0004672">
    <property type="term" value="F:protein kinase activity"/>
    <property type="evidence" value="ECO:0007669"/>
    <property type="project" value="InterPro"/>
</dbReference>
<dbReference type="InterPro" id="IPR001245">
    <property type="entry name" value="Ser-Thr/Tyr_kinase_cat_dom"/>
</dbReference>
<evidence type="ECO:0000313" key="3">
    <source>
        <dbReference type="Proteomes" id="UP000179807"/>
    </source>
</evidence>
<evidence type="ECO:0000313" key="2">
    <source>
        <dbReference type="EMBL" id="OHS93731.1"/>
    </source>
</evidence>
<accession>A0A1J4J7U1</accession>
<dbReference type="OrthoDB" id="676979at2759"/>
<dbReference type="GO" id="GO:0005524">
    <property type="term" value="F:ATP binding"/>
    <property type="evidence" value="ECO:0007669"/>
    <property type="project" value="InterPro"/>
</dbReference>
<reference evidence="2" key="1">
    <citation type="submission" date="2016-10" db="EMBL/GenBank/DDBJ databases">
        <authorList>
            <person name="Benchimol M."/>
            <person name="Almeida L.G."/>
            <person name="Vasconcelos A.T."/>
            <person name="Perreira-Neves A."/>
            <person name="Rosa I.A."/>
            <person name="Tasca T."/>
            <person name="Bogo M.R."/>
            <person name="de Souza W."/>
        </authorList>
    </citation>
    <scope>NUCLEOTIDE SEQUENCE [LARGE SCALE GENOMIC DNA]</scope>
    <source>
        <strain evidence="2">K</strain>
    </source>
</reference>
<dbReference type="EMBL" id="MLAK01001373">
    <property type="protein sequence ID" value="OHS93731.1"/>
    <property type="molecule type" value="Genomic_DNA"/>
</dbReference>
<dbReference type="PROSITE" id="PS00109">
    <property type="entry name" value="PROTEIN_KINASE_TYR"/>
    <property type="match status" value="1"/>
</dbReference>
<comment type="caution">
    <text evidence="2">The sequence shown here is derived from an EMBL/GenBank/DDBJ whole genome shotgun (WGS) entry which is preliminary data.</text>
</comment>
<dbReference type="InterPro" id="IPR011009">
    <property type="entry name" value="Kinase-like_dom_sf"/>
</dbReference>
<dbReference type="SUPFAM" id="SSF56112">
    <property type="entry name" value="Protein kinase-like (PK-like)"/>
    <property type="match status" value="1"/>
</dbReference>
<dbReference type="InterPro" id="IPR008266">
    <property type="entry name" value="Tyr_kinase_AS"/>
</dbReference>
<dbReference type="InterPro" id="IPR000719">
    <property type="entry name" value="Prot_kinase_dom"/>
</dbReference>
<evidence type="ECO:0000259" key="1">
    <source>
        <dbReference type="PROSITE" id="PS50011"/>
    </source>
</evidence>
<dbReference type="GeneID" id="94847644"/>
<dbReference type="Proteomes" id="UP000179807">
    <property type="component" value="Unassembled WGS sequence"/>
</dbReference>
<feature type="domain" description="Protein kinase" evidence="1">
    <location>
        <begin position="58"/>
        <end position="347"/>
    </location>
</feature>
<dbReference type="Gene3D" id="1.10.510.10">
    <property type="entry name" value="Transferase(Phosphotransferase) domain 1"/>
    <property type="match status" value="1"/>
</dbReference>